<dbReference type="Pfam" id="PF16403">
    <property type="entry name" value="Bact_surface_Ig-like"/>
    <property type="match status" value="1"/>
</dbReference>
<evidence type="ECO:0000256" key="1">
    <source>
        <dbReference type="SAM" id="Phobius"/>
    </source>
</evidence>
<reference evidence="3" key="1">
    <citation type="submission" date="2020-12" db="EMBL/GenBank/DDBJ databases">
        <title>Vagococcus allomyrinae sp. nov. and Enterococcus lavae sp. nov., isolated from the larvae of Allomyrina dichotoma.</title>
        <authorList>
            <person name="Lee S.D."/>
        </authorList>
    </citation>
    <scope>NUCLEOTIDE SEQUENCE</scope>
    <source>
        <strain evidence="3">BWB3-3</strain>
    </source>
</reference>
<comment type="caution">
    <text evidence="3">The sequence shown here is derived from an EMBL/GenBank/DDBJ whole genome shotgun (WGS) entry which is preliminary data.</text>
</comment>
<evidence type="ECO:0000313" key="4">
    <source>
        <dbReference type="Proteomes" id="UP000674938"/>
    </source>
</evidence>
<dbReference type="Proteomes" id="UP000674938">
    <property type="component" value="Unassembled WGS sequence"/>
</dbReference>
<gene>
    <name evidence="3" type="ORF">I6N95_04370</name>
</gene>
<feature type="domain" description="Pesticidal crystal protein Cry22Aa Ig-like" evidence="2">
    <location>
        <begin position="465"/>
        <end position="527"/>
    </location>
</feature>
<keyword evidence="1" id="KW-1133">Transmembrane helix</keyword>
<keyword evidence="4" id="KW-1185">Reference proteome</keyword>
<dbReference type="SUPFAM" id="SSF52058">
    <property type="entry name" value="L domain-like"/>
    <property type="match status" value="1"/>
</dbReference>
<accession>A0A940SVE2</accession>
<organism evidence="3 4">
    <name type="scientific">Vagococcus allomyrinae</name>
    <dbReference type="NCBI Taxonomy" id="2794353"/>
    <lineage>
        <taxon>Bacteria</taxon>
        <taxon>Bacillati</taxon>
        <taxon>Bacillota</taxon>
        <taxon>Bacilli</taxon>
        <taxon>Lactobacillales</taxon>
        <taxon>Enterococcaceae</taxon>
        <taxon>Vagococcus</taxon>
    </lineage>
</organism>
<dbReference type="EMBL" id="JAEEGA010000002">
    <property type="protein sequence ID" value="MBP1040243.1"/>
    <property type="molecule type" value="Genomic_DNA"/>
</dbReference>
<dbReference type="InterPro" id="IPR032179">
    <property type="entry name" value="Cry22Aa_Ig-like"/>
</dbReference>
<dbReference type="Gene3D" id="2.60.40.10">
    <property type="entry name" value="Immunoglobulins"/>
    <property type="match status" value="1"/>
</dbReference>
<dbReference type="RefSeq" id="WP_209525135.1">
    <property type="nucleotide sequence ID" value="NZ_JAEEGA010000002.1"/>
</dbReference>
<dbReference type="Gene3D" id="3.80.10.10">
    <property type="entry name" value="Ribonuclease Inhibitor"/>
    <property type="match status" value="1"/>
</dbReference>
<name>A0A940SVE2_9ENTE</name>
<keyword evidence="1" id="KW-0472">Membrane</keyword>
<evidence type="ECO:0000313" key="3">
    <source>
        <dbReference type="EMBL" id="MBP1040243.1"/>
    </source>
</evidence>
<dbReference type="InterPro" id="IPR032675">
    <property type="entry name" value="LRR_dom_sf"/>
</dbReference>
<keyword evidence="1" id="KW-0812">Transmembrane</keyword>
<feature type="transmembrane region" description="Helical" evidence="1">
    <location>
        <begin position="12"/>
        <end position="33"/>
    </location>
</feature>
<proteinExistence type="predicted"/>
<sequence>MNDQSVLNQKKVILFIQMSLLIILSSLGITVYAEGINSNMEAAQMRLISGVSYTDASGNSNDIEIPTSSLVELSATVTTVTIKANGQTYSLKNIQELYLKNIVISNFASFSTNSVNKMVVDGVEFKRGTTFSNMQNLQTLIIRNSLFGSINYSLSVNSAPRLETLLIEKSELRSDLLIHSNKSLSEATVSESTLKNNAVQQNNKKGYRTNYVNTHFERTKLLRNISSGEAPADSDDIFFINPNNTPIGETKFNAMEPGKIFYEGADRQVKTIDVPAATPIVEVKEQAEAITVKLADGQNFVLAEVKEIYFRNVDIRTSISFTQKKLKLEKIQLVKCNVRNIDFANISTLKTIEINQSEFTQTSAYIRVRENKALEQFILQDSYLDGGGATGYVMIYGSPVLKQLIMNNDHISGYLLAKDIGAVTLEIGNSQFDDYITTLNTINGTATPQPVGYIPTIEATDHDHNKGEEFDGKLGVKAYDVEDGDLMSVLSIDTSKLNVDRNGTYPVTYSVTDSDGNTVTVTIQITVV</sequence>
<evidence type="ECO:0000259" key="2">
    <source>
        <dbReference type="Pfam" id="PF16403"/>
    </source>
</evidence>
<dbReference type="AlphaFoldDB" id="A0A940SVE2"/>
<protein>
    <submittedName>
        <fullName evidence="3">DUF5011 domain-containing protein</fullName>
    </submittedName>
</protein>
<dbReference type="InterPro" id="IPR013783">
    <property type="entry name" value="Ig-like_fold"/>
</dbReference>